<name>A0A4R8C003_9ACTN</name>
<gene>
    <name evidence="1" type="ORF">EV653_7703</name>
</gene>
<proteinExistence type="predicted"/>
<sequence>MRGVGRMVASVVGMALAMGGVGTAYAVDGSPSVAVLSPVIGSTVALGDVPVTLAVDLGGEASGRVDVSLGYDVQGSAEIPAGTCDSGCQVTVPLHVGDWDHPGPGFGSYLLSAELTTASGAQTTGGGDLFFDTPHEISDLQHVRDGQLFSAAVVDTVGRFRVTSEYPRDDVGELRLVDLATGGAVLTASAPFSSARGVDHDAVIDLGFGAVPNGLYRLEAKARDTDGFYGAGSYTFVRVNHAEPVVFDTGTDVPLVGGDGSARVAGNLKVSGPLLSGSKPGVATLTVDGVQRSIALTPTWKPVDWQDPAVSQQNVIFTMEGPELAVGSHQVTLSLLDTTGRLIGNPTTKTITVTAFSAAVTTPTLVVGRRSTATFTADPPAMRQFDGCDIGLTTPGAAGVSVGSWCSVQKVLPNLRTSAVVTPRAAGASSFVFHLHTTDGNARFVSVPATVYAARRATVSAPAVPHGGRGTAKVVVQDQRSLNVWTAAPAGVVVYLQRLSVGTTRWLTLGSAKTVTGGVASIPFVSATNGAFRAVLASSVPGETLITTPIGAVSSAVVSWRVAPRTAVHGRAVAYEGLANPYDVGSTAILQVRKAGATKWTTAKTINVPSTRIARFAYAFPTAGSWSVRIYRPATKQHAAGLSVAVAVKVS</sequence>
<comment type="caution">
    <text evidence="1">The sequence shown here is derived from an EMBL/GenBank/DDBJ whole genome shotgun (WGS) entry which is preliminary data.</text>
</comment>
<dbReference type="Proteomes" id="UP000295146">
    <property type="component" value="Unassembled WGS sequence"/>
</dbReference>
<dbReference type="OrthoDB" id="3815501at2"/>
<reference evidence="1 2" key="1">
    <citation type="submission" date="2019-03" db="EMBL/GenBank/DDBJ databases">
        <title>Genomic Encyclopedia of Type Strains, Phase III (KMG-III): the genomes of soil and plant-associated and newly described type strains.</title>
        <authorList>
            <person name="Whitman W."/>
        </authorList>
    </citation>
    <scope>NUCLEOTIDE SEQUENCE [LARGE SCALE GENOMIC DNA]</scope>
    <source>
        <strain evidence="1 2">VKM Ac-2573</strain>
    </source>
</reference>
<keyword evidence="2" id="KW-1185">Reference proteome</keyword>
<protein>
    <submittedName>
        <fullName evidence="1">Uncharacterized protein</fullName>
    </submittedName>
</protein>
<dbReference type="EMBL" id="SODP01000004">
    <property type="protein sequence ID" value="TDW61139.1"/>
    <property type="molecule type" value="Genomic_DNA"/>
</dbReference>
<dbReference type="AlphaFoldDB" id="A0A4R8C003"/>
<evidence type="ECO:0000313" key="1">
    <source>
        <dbReference type="EMBL" id="TDW61139.1"/>
    </source>
</evidence>
<dbReference type="RefSeq" id="WP_134110917.1">
    <property type="nucleotide sequence ID" value="NZ_SODP01000004.1"/>
</dbReference>
<evidence type="ECO:0000313" key="2">
    <source>
        <dbReference type="Proteomes" id="UP000295146"/>
    </source>
</evidence>
<organism evidence="1 2">
    <name type="scientific">Kribbella pratensis</name>
    <dbReference type="NCBI Taxonomy" id="2512112"/>
    <lineage>
        <taxon>Bacteria</taxon>
        <taxon>Bacillati</taxon>
        <taxon>Actinomycetota</taxon>
        <taxon>Actinomycetes</taxon>
        <taxon>Propionibacteriales</taxon>
        <taxon>Kribbellaceae</taxon>
        <taxon>Kribbella</taxon>
    </lineage>
</organism>
<accession>A0A4R8C003</accession>